<keyword evidence="1" id="KW-0472">Membrane</keyword>
<dbReference type="RefSeq" id="WP_130982164.1">
    <property type="nucleotide sequence ID" value="NZ_SISG01000001.1"/>
</dbReference>
<comment type="caution">
    <text evidence="2">The sequence shown here is derived from an EMBL/GenBank/DDBJ whole genome shotgun (WGS) entry which is preliminary data.</text>
</comment>
<gene>
    <name evidence="2" type="ORF">EYE40_11990</name>
</gene>
<keyword evidence="3" id="KW-1185">Reference proteome</keyword>
<proteinExistence type="predicted"/>
<sequence>MTTILVGNPTPSTAPVPSLRSAIRRIIGSFLAFFAFPVSFVLLCAVGVSTANLGGSCASGGPYQIAVECPETDGPFVAAAVILIFVAIFGYALAGGFGVSLLPVGWLVLFGGFGALFIVGFFAMGLSSGIIVGPVFLLMAIVPIGFMLLAAPRALFLGKVRASGAQYYENEKTYNSLLLINPAKAASLVKPRALDWALSLGVAAVAMTSGVFAALAIVAAVHAG</sequence>
<feature type="transmembrane region" description="Helical" evidence="1">
    <location>
        <begin position="196"/>
        <end position="221"/>
    </location>
</feature>
<feature type="transmembrane region" description="Helical" evidence="1">
    <location>
        <begin position="30"/>
        <end position="54"/>
    </location>
</feature>
<dbReference type="Proteomes" id="UP000294194">
    <property type="component" value="Unassembled WGS sequence"/>
</dbReference>
<evidence type="ECO:0000256" key="1">
    <source>
        <dbReference type="SAM" id="Phobius"/>
    </source>
</evidence>
<dbReference type="AlphaFoldDB" id="A0A4Q9GTN9"/>
<evidence type="ECO:0000313" key="2">
    <source>
        <dbReference type="EMBL" id="TBN58055.1"/>
    </source>
</evidence>
<keyword evidence="1" id="KW-0812">Transmembrane</keyword>
<feature type="transmembrane region" description="Helical" evidence="1">
    <location>
        <begin position="101"/>
        <end position="124"/>
    </location>
</feature>
<accession>A0A4Q9GTN9</accession>
<protein>
    <submittedName>
        <fullName evidence="2">Uncharacterized protein</fullName>
    </submittedName>
</protein>
<feature type="transmembrane region" description="Helical" evidence="1">
    <location>
        <begin position="130"/>
        <end position="151"/>
    </location>
</feature>
<reference evidence="3" key="1">
    <citation type="submission" date="2019-02" db="EMBL/GenBank/DDBJ databases">
        <title>Glaciihabitans arcticus sp. nov., a psychrotolerant bacterium isolated from polar soil.</title>
        <authorList>
            <person name="Dahal R.H."/>
        </authorList>
    </citation>
    <scope>NUCLEOTIDE SEQUENCE [LARGE SCALE GENOMIC DNA]</scope>
    <source>
        <strain evidence="3">RP-3-7</strain>
    </source>
</reference>
<feature type="transmembrane region" description="Helical" evidence="1">
    <location>
        <begin position="74"/>
        <end position="94"/>
    </location>
</feature>
<keyword evidence="1" id="KW-1133">Transmembrane helix</keyword>
<organism evidence="2 3">
    <name type="scientific">Glaciihabitans arcticus</name>
    <dbReference type="NCBI Taxonomy" id="2668039"/>
    <lineage>
        <taxon>Bacteria</taxon>
        <taxon>Bacillati</taxon>
        <taxon>Actinomycetota</taxon>
        <taxon>Actinomycetes</taxon>
        <taxon>Micrococcales</taxon>
        <taxon>Microbacteriaceae</taxon>
        <taxon>Glaciihabitans</taxon>
    </lineage>
</organism>
<evidence type="ECO:0000313" key="3">
    <source>
        <dbReference type="Proteomes" id="UP000294194"/>
    </source>
</evidence>
<dbReference type="EMBL" id="SISG01000001">
    <property type="protein sequence ID" value="TBN58055.1"/>
    <property type="molecule type" value="Genomic_DNA"/>
</dbReference>
<name>A0A4Q9GTN9_9MICO</name>